<evidence type="ECO:0000256" key="1">
    <source>
        <dbReference type="SAM" id="MobiDB-lite"/>
    </source>
</evidence>
<dbReference type="EMBL" id="JANVFU010000015">
    <property type="protein sequence ID" value="KAJ3740229.1"/>
    <property type="molecule type" value="Genomic_DNA"/>
</dbReference>
<feature type="compositionally biased region" description="Acidic residues" evidence="1">
    <location>
        <begin position="419"/>
        <end position="442"/>
    </location>
</feature>
<evidence type="ECO:0000313" key="3">
    <source>
        <dbReference type="Proteomes" id="UP001142393"/>
    </source>
</evidence>
<name>A0A9W8TU11_9AGAR</name>
<proteinExistence type="predicted"/>
<sequence length="476" mass="53598">MNFNLPPSFISLPVELLTEIIRFSNPETQASLCRVSKGLNFLSIPILYNDIFLQSFSAAYKCLLTFSTCPALGAAVRLLHIAYNTEQSSTEGGVCKHAELLQNALTLMPNLLCLAVNPPQTERDAYENAISKCLFPKLDTFIWSAPFSLQLLQFLTRHRDQLITVAFNFEPLEPITIYRYSLSDAEPIILPGLVKFYGELHHVRLLGAEDTLKSVTGQWTGQESSDFENCMISLGQTKRLVELDLMWPVLDIIHLEIISRHVKTLQDLTITLSSVYVREHESNDIRIKTALSRFPDLLKLSIRNAGHHEPGKAKFSLDEDYRTVKVWGDRCPSLAICITPRHTRWIRCEGHDADNTIEWVPTPLVGEARKWYKNAILNDIKPGWKKAIRQMWPPGVMVRDALKIGDSELMDLLEYSEDEKDGMEEQEIQEEQEEEGGGEGDQVDLAVAQSLQSDPSDNGQGNDNVVQDAASETGAE</sequence>
<comment type="caution">
    <text evidence="2">The sequence shown here is derived from an EMBL/GenBank/DDBJ whole genome shotgun (WGS) entry which is preliminary data.</text>
</comment>
<feature type="compositionally biased region" description="Polar residues" evidence="1">
    <location>
        <begin position="449"/>
        <end position="465"/>
    </location>
</feature>
<organism evidence="2 3">
    <name type="scientific">Lentinula detonsa</name>
    <dbReference type="NCBI Taxonomy" id="2804962"/>
    <lineage>
        <taxon>Eukaryota</taxon>
        <taxon>Fungi</taxon>
        <taxon>Dikarya</taxon>
        <taxon>Basidiomycota</taxon>
        <taxon>Agaricomycotina</taxon>
        <taxon>Agaricomycetes</taxon>
        <taxon>Agaricomycetidae</taxon>
        <taxon>Agaricales</taxon>
        <taxon>Marasmiineae</taxon>
        <taxon>Omphalotaceae</taxon>
        <taxon>Lentinula</taxon>
    </lineage>
</organism>
<keyword evidence="3" id="KW-1185">Reference proteome</keyword>
<reference evidence="2 3" key="1">
    <citation type="journal article" date="2023" name="Proc. Natl. Acad. Sci. U.S.A.">
        <title>A global phylogenomic analysis of the shiitake genus Lentinula.</title>
        <authorList>
            <person name="Sierra-Patev S."/>
            <person name="Min B."/>
            <person name="Naranjo-Ortiz M."/>
            <person name="Looney B."/>
            <person name="Konkel Z."/>
            <person name="Slot J.C."/>
            <person name="Sakamoto Y."/>
            <person name="Steenwyk J.L."/>
            <person name="Rokas A."/>
            <person name="Carro J."/>
            <person name="Camarero S."/>
            <person name="Ferreira P."/>
            <person name="Molpeceres G."/>
            <person name="Ruiz-Duenas F.J."/>
            <person name="Serrano A."/>
            <person name="Henrissat B."/>
            <person name="Drula E."/>
            <person name="Hughes K.W."/>
            <person name="Mata J.L."/>
            <person name="Ishikawa N.K."/>
            <person name="Vargas-Isla R."/>
            <person name="Ushijima S."/>
            <person name="Smith C.A."/>
            <person name="Donoghue J."/>
            <person name="Ahrendt S."/>
            <person name="Andreopoulos W."/>
            <person name="He G."/>
            <person name="LaButti K."/>
            <person name="Lipzen A."/>
            <person name="Ng V."/>
            <person name="Riley R."/>
            <person name="Sandor L."/>
            <person name="Barry K."/>
            <person name="Martinez A.T."/>
            <person name="Xiao Y."/>
            <person name="Gibbons J.G."/>
            <person name="Terashima K."/>
            <person name="Grigoriev I.V."/>
            <person name="Hibbett D."/>
        </authorList>
    </citation>
    <scope>NUCLEOTIDE SEQUENCE [LARGE SCALE GENOMIC DNA]</scope>
    <source>
        <strain evidence="2 3">TFB7810</strain>
    </source>
</reference>
<feature type="region of interest" description="Disordered" evidence="1">
    <location>
        <begin position="419"/>
        <end position="476"/>
    </location>
</feature>
<protein>
    <recommendedName>
        <fullName evidence="4">F-box domain-containing protein</fullName>
    </recommendedName>
</protein>
<evidence type="ECO:0008006" key="4">
    <source>
        <dbReference type="Google" id="ProtNLM"/>
    </source>
</evidence>
<dbReference type="AlphaFoldDB" id="A0A9W8TU11"/>
<accession>A0A9W8TU11</accession>
<dbReference type="Proteomes" id="UP001142393">
    <property type="component" value="Unassembled WGS sequence"/>
</dbReference>
<evidence type="ECO:0000313" key="2">
    <source>
        <dbReference type="EMBL" id="KAJ3740229.1"/>
    </source>
</evidence>
<gene>
    <name evidence="2" type="ORF">DFH05DRAFT_462674</name>
</gene>